<dbReference type="AlphaFoldDB" id="A0A2P2K5P7"/>
<protein>
    <submittedName>
        <fullName evidence="1">Uncharacterized protein</fullName>
    </submittedName>
</protein>
<organism evidence="1">
    <name type="scientific">Rhizophora mucronata</name>
    <name type="common">Asiatic mangrove</name>
    <dbReference type="NCBI Taxonomy" id="61149"/>
    <lineage>
        <taxon>Eukaryota</taxon>
        <taxon>Viridiplantae</taxon>
        <taxon>Streptophyta</taxon>
        <taxon>Embryophyta</taxon>
        <taxon>Tracheophyta</taxon>
        <taxon>Spermatophyta</taxon>
        <taxon>Magnoliopsida</taxon>
        <taxon>eudicotyledons</taxon>
        <taxon>Gunneridae</taxon>
        <taxon>Pentapetalae</taxon>
        <taxon>rosids</taxon>
        <taxon>fabids</taxon>
        <taxon>Malpighiales</taxon>
        <taxon>Rhizophoraceae</taxon>
        <taxon>Rhizophora</taxon>
    </lineage>
</organism>
<proteinExistence type="predicted"/>
<evidence type="ECO:0000313" key="1">
    <source>
        <dbReference type="EMBL" id="MBX01066.1"/>
    </source>
</evidence>
<reference evidence="1" key="1">
    <citation type="submission" date="2018-02" db="EMBL/GenBank/DDBJ databases">
        <title>Rhizophora mucronata_Transcriptome.</title>
        <authorList>
            <person name="Meera S.P."/>
            <person name="Sreeshan A."/>
            <person name="Augustine A."/>
        </authorList>
    </citation>
    <scope>NUCLEOTIDE SEQUENCE</scope>
    <source>
        <tissue evidence="1">Leaf</tissue>
    </source>
</reference>
<sequence>MNNSVRNTKDKRAFPMHEAPHFIWGGRRSSMSKAFPRHFAERLFNDLNL</sequence>
<name>A0A2P2K5P7_RHIMU</name>
<accession>A0A2P2K5P7</accession>
<dbReference type="EMBL" id="GGEC01020582">
    <property type="protein sequence ID" value="MBX01066.1"/>
    <property type="molecule type" value="Transcribed_RNA"/>
</dbReference>